<gene>
    <name evidence="6" type="ORF">SAMN05920897_1147</name>
</gene>
<dbReference type="Gene3D" id="1.10.10.10">
    <property type="entry name" value="Winged helix-like DNA-binding domain superfamily/Winged helix DNA-binding domain"/>
    <property type="match status" value="1"/>
</dbReference>
<reference evidence="6 7" key="1">
    <citation type="submission" date="2017-01" db="EMBL/GenBank/DDBJ databases">
        <authorList>
            <person name="Mah S.A."/>
            <person name="Swanson W.J."/>
            <person name="Moy G.W."/>
            <person name="Vacquier V.D."/>
        </authorList>
    </citation>
    <scope>NUCLEOTIDE SEQUENCE [LARGE SCALE GENOMIC DNA]</scope>
    <source>
        <strain evidence="6 7">ASpG1</strain>
    </source>
</reference>
<dbReference type="InterPro" id="IPR051054">
    <property type="entry name" value="SorC_transcr_regulators"/>
</dbReference>
<protein>
    <submittedName>
        <fullName evidence="6">DNA-binding transcriptional regulator LsrR, DeoR family</fullName>
    </submittedName>
</protein>
<evidence type="ECO:0000259" key="5">
    <source>
        <dbReference type="Pfam" id="PF04198"/>
    </source>
</evidence>
<proteinExistence type="inferred from homology"/>
<evidence type="ECO:0000313" key="6">
    <source>
        <dbReference type="EMBL" id="SIQ73772.1"/>
    </source>
</evidence>
<keyword evidence="7" id="KW-1185">Reference proteome</keyword>
<dbReference type="PANTHER" id="PTHR34294">
    <property type="entry name" value="TRANSCRIPTIONAL REGULATOR-RELATED"/>
    <property type="match status" value="1"/>
</dbReference>
<dbReference type="SUPFAM" id="SSF100950">
    <property type="entry name" value="NagB/RpiA/CoA transferase-like"/>
    <property type="match status" value="1"/>
</dbReference>
<keyword evidence="3 6" id="KW-0238">DNA-binding</keyword>
<accession>A0A1N6V7I3</accession>
<sequence>MNTEDRIYQEALSVATMYYYQGLTTEAIAREMNFSRPKVSRLLSHARSSGMVEIKIVNVQKALSPLERQIRDTFGLDAVHIVPAPELMGEVVWLERVARYTANYLNSVLSSGDILAIAWGTTISEIASNLIPHRVPELRVVQLNGSGNTFTPDNRYAANILHHFAQNYEANVMLFPVPTFFDYRETKAAMWQERSVKRIIDLQQNASVLLYSIGSVNAGVPSHVYSTGYLDPEDMEELEREQVIGDLATVFFREDGSWEDIPLNSRASGPPLSLYRKVKRAICVVSGRNKVPGLRAALKARLMSELILDEPTARLLCRSGDCGDLET</sequence>
<evidence type="ECO:0000313" key="7">
    <source>
        <dbReference type="Proteomes" id="UP000186400"/>
    </source>
</evidence>
<dbReference type="InterPro" id="IPR013324">
    <property type="entry name" value="RNA_pol_sigma_r3/r4-like"/>
</dbReference>
<evidence type="ECO:0000256" key="3">
    <source>
        <dbReference type="ARBA" id="ARBA00023125"/>
    </source>
</evidence>
<dbReference type="Proteomes" id="UP000186400">
    <property type="component" value="Unassembled WGS sequence"/>
</dbReference>
<dbReference type="PANTHER" id="PTHR34294:SF1">
    <property type="entry name" value="TRANSCRIPTIONAL REGULATOR LSRR"/>
    <property type="match status" value="1"/>
</dbReference>
<dbReference type="GO" id="GO:0003677">
    <property type="term" value="F:DNA binding"/>
    <property type="evidence" value="ECO:0007669"/>
    <property type="project" value="UniProtKB-KW"/>
</dbReference>
<dbReference type="GO" id="GO:0030246">
    <property type="term" value="F:carbohydrate binding"/>
    <property type="evidence" value="ECO:0007669"/>
    <property type="project" value="InterPro"/>
</dbReference>
<keyword evidence="2" id="KW-0805">Transcription regulation</keyword>
<dbReference type="RefSeq" id="WP_076489318.1">
    <property type="nucleotide sequence ID" value="NZ_FTMS01000014.1"/>
</dbReference>
<dbReference type="OrthoDB" id="58802at2"/>
<evidence type="ECO:0000256" key="1">
    <source>
        <dbReference type="ARBA" id="ARBA00010466"/>
    </source>
</evidence>
<dbReference type="Pfam" id="PF04198">
    <property type="entry name" value="Sugar-bind"/>
    <property type="match status" value="1"/>
</dbReference>
<dbReference type="EMBL" id="FTMS01000014">
    <property type="protein sequence ID" value="SIQ73772.1"/>
    <property type="molecule type" value="Genomic_DNA"/>
</dbReference>
<organism evidence="6 7">
    <name type="scientific">Alkalispirochaeta americana</name>
    <dbReference type="NCBI Taxonomy" id="159291"/>
    <lineage>
        <taxon>Bacteria</taxon>
        <taxon>Pseudomonadati</taxon>
        <taxon>Spirochaetota</taxon>
        <taxon>Spirochaetia</taxon>
        <taxon>Spirochaetales</taxon>
        <taxon>Spirochaetaceae</taxon>
        <taxon>Alkalispirochaeta</taxon>
    </lineage>
</organism>
<dbReference type="Gene3D" id="3.40.50.1360">
    <property type="match status" value="1"/>
</dbReference>
<dbReference type="InterPro" id="IPR036388">
    <property type="entry name" value="WH-like_DNA-bd_sf"/>
</dbReference>
<evidence type="ECO:0000256" key="4">
    <source>
        <dbReference type="ARBA" id="ARBA00023163"/>
    </source>
</evidence>
<dbReference type="InterPro" id="IPR007324">
    <property type="entry name" value="Sugar-bd_dom_put"/>
</dbReference>
<dbReference type="STRING" id="159291.SAMN05920897_1147"/>
<feature type="domain" description="Sugar-binding" evidence="5">
    <location>
        <begin position="64"/>
        <end position="316"/>
    </location>
</feature>
<keyword evidence="4" id="KW-0804">Transcription</keyword>
<dbReference type="InterPro" id="IPR037171">
    <property type="entry name" value="NagB/RpiA_transferase-like"/>
</dbReference>
<dbReference type="SUPFAM" id="SSF88659">
    <property type="entry name" value="Sigma3 and sigma4 domains of RNA polymerase sigma factors"/>
    <property type="match status" value="1"/>
</dbReference>
<name>A0A1N6V7I3_9SPIO</name>
<comment type="similarity">
    <text evidence="1">Belongs to the SorC transcriptional regulatory family.</text>
</comment>
<dbReference type="AlphaFoldDB" id="A0A1N6V7I3"/>
<evidence type="ECO:0000256" key="2">
    <source>
        <dbReference type="ARBA" id="ARBA00023015"/>
    </source>
</evidence>